<proteinExistence type="predicted"/>
<dbReference type="AlphaFoldDB" id="A0A4V3C9C1"/>
<dbReference type="GO" id="GO:0032259">
    <property type="term" value="P:methylation"/>
    <property type="evidence" value="ECO:0007669"/>
    <property type="project" value="UniProtKB-KW"/>
</dbReference>
<feature type="domain" description="Methyltransferase" evidence="1">
    <location>
        <begin position="72"/>
        <end position="165"/>
    </location>
</feature>
<reference evidence="2 3" key="1">
    <citation type="submission" date="2019-03" db="EMBL/GenBank/DDBJ databases">
        <title>Genomic Encyclopedia of Type Strains, Phase III (KMG-III): the genomes of soil and plant-associated and newly described type strains.</title>
        <authorList>
            <person name="Whitman W."/>
        </authorList>
    </citation>
    <scope>NUCLEOTIDE SEQUENCE [LARGE SCALE GENOMIC DNA]</scope>
    <source>
        <strain evidence="2 3">VKM Ac-2527</strain>
    </source>
</reference>
<organism evidence="2 3">
    <name type="scientific">Kribbella caucasensis</name>
    <dbReference type="NCBI Taxonomy" id="2512215"/>
    <lineage>
        <taxon>Bacteria</taxon>
        <taxon>Bacillati</taxon>
        <taxon>Actinomycetota</taxon>
        <taxon>Actinomycetes</taxon>
        <taxon>Propionibacteriales</taxon>
        <taxon>Kribbellaceae</taxon>
        <taxon>Kribbella</taxon>
    </lineage>
</organism>
<dbReference type="GO" id="GO:0008168">
    <property type="term" value="F:methyltransferase activity"/>
    <property type="evidence" value="ECO:0007669"/>
    <property type="project" value="UniProtKB-KW"/>
</dbReference>
<keyword evidence="2" id="KW-0808">Transferase</keyword>
<dbReference type="PANTHER" id="PTHR43591:SF24">
    <property type="entry name" value="2-METHOXY-6-POLYPRENYL-1,4-BENZOQUINOL METHYLASE, MITOCHONDRIAL"/>
    <property type="match status" value="1"/>
</dbReference>
<dbReference type="EMBL" id="SNWQ01000014">
    <property type="protein sequence ID" value="TDO44904.1"/>
    <property type="molecule type" value="Genomic_DNA"/>
</dbReference>
<accession>A0A4V3C9C1</accession>
<evidence type="ECO:0000313" key="2">
    <source>
        <dbReference type="EMBL" id="TDO44904.1"/>
    </source>
</evidence>
<dbReference type="PANTHER" id="PTHR43591">
    <property type="entry name" value="METHYLTRANSFERASE"/>
    <property type="match status" value="1"/>
</dbReference>
<evidence type="ECO:0000313" key="3">
    <source>
        <dbReference type="Proteomes" id="UP000295388"/>
    </source>
</evidence>
<gene>
    <name evidence="2" type="ORF">EV643_11449</name>
</gene>
<evidence type="ECO:0000259" key="1">
    <source>
        <dbReference type="Pfam" id="PF13649"/>
    </source>
</evidence>
<sequence>MDGRLGYVREMTANGGVGRDEAAEVERRARVARGWDEVAEGYDAYFVPRFAPWLRAGVDAITDGVLPDGPILVPCCGTFPEVEPLIERFPDRELVGIDLSAGMVRLARSRVEGHPQVSVVEGDAATLDPQWSGRCGAVVSVFGLQQLPDPEQAVRSWLAVLRPGGRLSVVYWPSKTEDDGPFAVMADVVRAQVPAGDSSWEGRLAIALVDAGGVVLRDAELSFPMTHADAATYFDAANRAGSLRALGIARGDEFMARLRDEFLEKAPTGEWTHHPRARILVVQR</sequence>
<dbReference type="Proteomes" id="UP000295388">
    <property type="component" value="Unassembled WGS sequence"/>
</dbReference>
<dbReference type="SUPFAM" id="SSF53335">
    <property type="entry name" value="S-adenosyl-L-methionine-dependent methyltransferases"/>
    <property type="match status" value="1"/>
</dbReference>
<keyword evidence="3" id="KW-1185">Reference proteome</keyword>
<protein>
    <submittedName>
        <fullName evidence="2">Methyltransferase family protein</fullName>
    </submittedName>
</protein>
<keyword evidence="2" id="KW-0489">Methyltransferase</keyword>
<dbReference type="Pfam" id="PF13649">
    <property type="entry name" value="Methyltransf_25"/>
    <property type="match status" value="1"/>
</dbReference>
<dbReference type="Gene3D" id="3.40.50.150">
    <property type="entry name" value="Vaccinia Virus protein VP39"/>
    <property type="match status" value="1"/>
</dbReference>
<name>A0A4V3C9C1_9ACTN</name>
<dbReference type="CDD" id="cd02440">
    <property type="entry name" value="AdoMet_MTases"/>
    <property type="match status" value="1"/>
</dbReference>
<dbReference type="InterPro" id="IPR029063">
    <property type="entry name" value="SAM-dependent_MTases_sf"/>
</dbReference>
<dbReference type="InterPro" id="IPR041698">
    <property type="entry name" value="Methyltransf_25"/>
</dbReference>
<comment type="caution">
    <text evidence="2">The sequence shown here is derived from an EMBL/GenBank/DDBJ whole genome shotgun (WGS) entry which is preliminary data.</text>
</comment>